<dbReference type="PRINTS" id="PR00445">
    <property type="entry name" value="HUPFHYPC"/>
</dbReference>
<dbReference type="Pfam" id="PF01455">
    <property type="entry name" value="HupF_HypC"/>
    <property type="match status" value="1"/>
</dbReference>
<dbReference type="InterPro" id="IPR001109">
    <property type="entry name" value="Hydrogenase_HupF/HypC"/>
</dbReference>
<dbReference type="PANTHER" id="PTHR35177">
    <property type="entry name" value="HYDROGENASE MATURATION FACTOR HYBG"/>
    <property type="match status" value="1"/>
</dbReference>
<organism evidence="2 3">
    <name type="scientific">Marichromatium gracile</name>
    <name type="common">Chromatium gracile</name>
    <dbReference type="NCBI Taxonomy" id="1048"/>
    <lineage>
        <taxon>Bacteria</taxon>
        <taxon>Pseudomonadati</taxon>
        <taxon>Pseudomonadota</taxon>
        <taxon>Gammaproteobacteria</taxon>
        <taxon>Chromatiales</taxon>
        <taxon>Chromatiaceae</taxon>
        <taxon>Marichromatium</taxon>
    </lineage>
</organism>
<comment type="similarity">
    <text evidence="1">Belongs to the HupF/HypC family.</text>
</comment>
<evidence type="ECO:0000256" key="1">
    <source>
        <dbReference type="ARBA" id="ARBA00006018"/>
    </source>
</evidence>
<dbReference type="SUPFAM" id="SSF159127">
    <property type="entry name" value="HupF/HypC-like"/>
    <property type="match status" value="1"/>
</dbReference>
<dbReference type="GO" id="GO:0008168">
    <property type="term" value="F:methyltransferase activity"/>
    <property type="evidence" value="ECO:0007669"/>
    <property type="project" value="UniProtKB-KW"/>
</dbReference>
<sequence length="99" mass="11141">MCIGVPMEVIESGPCWAWCIDGERRLRVDMRLVGEQPPGTWVLVFLESAREVMDAGEAQRVRDALLAMRLALDGESVDHLFADLIGREPQLPEHLRAKD</sequence>
<dbReference type="Gene3D" id="2.30.30.140">
    <property type="match status" value="1"/>
</dbReference>
<reference evidence="2 3" key="1">
    <citation type="submission" date="2016-02" db="EMBL/GenBank/DDBJ databases">
        <title>Genome sequence of Marichromatium gracile YL-28, a purple sulfur bacterium.</title>
        <authorList>
            <person name="Zhao C."/>
            <person name="Hong X."/>
            <person name="Chen S."/>
            <person name="Yang S."/>
        </authorList>
    </citation>
    <scope>NUCLEOTIDE SEQUENCE [LARGE SCALE GENOMIC DNA]</scope>
    <source>
        <strain evidence="2 3">YL28</strain>
    </source>
</reference>
<dbReference type="EMBL" id="LSYU01000099">
    <property type="protein sequence ID" value="KXX63408.1"/>
    <property type="molecule type" value="Genomic_DNA"/>
</dbReference>
<keyword evidence="3" id="KW-1185">Reference proteome</keyword>
<evidence type="ECO:0000313" key="2">
    <source>
        <dbReference type="EMBL" id="KXX63408.1"/>
    </source>
</evidence>
<proteinExistence type="inferred from homology"/>
<dbReference type="Proteomes" id="UP000075766">
    <property type="component" value="Unassembled WGS sequence"/>
</dbReference>
<comment type="caution">
    <text evidence="2">The sequence shown here is derived from an EMBL/GenBank/DDBJ whole genome shotgun (WGS) entry which is preliminary data.</text>
</comment>
<dbReference type="RefSeq" id="WP_062277466.1">
    <property type="nucleotide sequence ID" value="NZ_LSYU01000099.1"/>
</dbReference>
<dbReference type="PANTHER" id="PTHR35177:SF2">
    <property type="entry name" value="HYDROGENASE MATURATION FACTOR HYBG"/>
    <property type="match status" value="1"/>
</dbReference>
<name>A0ABR5VGU1_MARGR</name>
<keyword evidence="2" id="KW-0808">Transferase</keyword>
<accession>A0ABR5VGU1</accession>
<dbReference type="NCBIfam" id="TIGR00074">
    <property type="entry name" value="hypC_hupF"/>
    <property type="match status" value="1"/>
</dbReference>
<keyword evidence="2" id="KW-0489">Methyltransferase</keyword>
<evidence type="ECO:0000313" key="3">
    <source>
        <dbReference type="Proteomes" id="UP000075766"/>
    </source>
</evidence>
<gene>
    <name evidence="2" type="ORF">AY586_04650</name>
</gene>
<protein>
    <submittedName>
        <fullName evidence="2">RNA methyltransferase</fullName>
    </submittedName>
</protein>
<dbReference type="GO" id="GO:0032259">
    <property type="term" value="P:methylation"/>
    <property type="evidence" value="ECO:0007669"/>
    <property type="project" value="UniProtKB-KW"/>
</dbReference>